<name>G0N212_CAEBE</name>
<evidence type="ECO:0000313" key="1">
    <source>
        <dbReference type="EMBL" id="EGT50407.1"/>
    </source>
</evidence>
<reference evidence="2" key="1">
    <citation type="submission" date="2011-07" db="EMBL/GenBank/DDBJ databases">
        <authorList>
            <consortium name="Caenorhabditis brenneri Sequencing and Analysis Consortium"/>
            <person name="Wilson R.K."/>
        </authorList>
    </citation>
    <scope>NUCLEOTIDE SEQUENCE [LARGE SCALE GENOMIC DNA]</scope>
    <source>
        <strain evidence="2">PB2801</strain>
    </source>
</reference>
<gene>
    <name evidence="1" type="ORF">CAEBREN_06807</name>
</gene>
<dbReference type="InParanoid" id="G0N212"/>
<dbReference type="HOGENOM" id="CLU_1798148_0_0_1"/>
<dbReference type="AlphaFoldDB" id="G0N212"/>
<protein>
    <submittedName>
        <fullName evidence="1">Uncharacterized protein</fullName>
    </submittedName>
</protein>
<organism evidence="2">
    <name type="scientific">Caenorhabditis brenneri</name>
    <name type="common">Nematode worm</name>
    <dbReference type="NCBI Taxonomy" id="135651"/>
    <lineage>
        <taxon>Eukaryota</taxon>
        <taxon>Metazoa</taxon>
        <taxon>Ecdysozoa</taxon>
        <taxon>Nematoda</taxon>
        <taxon>Chromadorea</taxon>
        <taxon>Rhabditida</taxon>
        <taxon>Rhabditina</taxon>
        <taxon>Rhabditomorpha</taxon>
        <taxon>Rhabditoidea</taxon>
        <taxon>Rhabditidae</taxon>
        <taxon>Peloderinae</taxon>
        <taxon>Caenorhabditis</taxon>
    </lineage>
</organism>
<keyword evidence="2" id="KW-1185">Reference proteome</keyword>
<dbReference type="EMBL" id="GL379828">
    <property type="protein sequence ID" value="EGT50407.1"/>
    <property type="molecule type" value="Genomic_DNA"/>
</dbReference>
<accession>G0N212</accession>
<dbReference type="Proteomes" id="UP000008068">
    <property type="component" value="Unassembled WGS sequence"/>
</dbReference>
<proteinExistence type="predicted"/>
<evidence type="ECO:0000313" key="2">
    <source>
        <dbReference type="Proteomes" id="UP000008068"/>
    </source>
</evidence>
<sequence>MKTTLLLIHCRINAHENALLRVTNGLQILVKFVASASFIFLSLGWSGVQAALESASSHAGSIPDDSTVMDTEIVAGLVGVGGETEPWRAVEIVWSSIDGSTVLLTDCQCYGGERRDKAETDEKTENLKMRLENGRNELETLTIV</sequence>